<evidence type="ECO:0000256" key="1">
    <source>
        <dbReference type="SAM" id="MobiDB-lite"/>
    </source>
</evidence>
<accession>A0A9P7HFH6</accession>
<sequence length="349" mass="39090">MVAVQMPAGKASLTSTTKAGLALHSLLETPFIPRSRREHHNVYHYHHHHYHYRYTYPFPPGLPPNAPQNNEPLNQEAAGHDNDEPSAEDEDEEEGNEEENEEERSERGDAEDQQNSEGRSPSPVQQDEPLTKIDDPSRVGLAVFDDYFSLFNLDAQSAKAQARWANPQSNNEDHQEGPPRKKARTSALPDQSISHGEASNSATQPQQSDHITIIDKALVIDTDKGFRVFNCDPLGRQVNICYRVPGPRNIWLGRIGDPTDEPLQSIKSRLEAERQPGYTITTFIMSPMDAERTISMILCSSSDRNNDEFERGEGRVVCTGSDDESMSALGRLVGFEVVRGYARTVNKRI</sequence>
<reference evidence="2" key="1">
    <citation type="journal article" date="2020" name="bioRxiv">
        <title>Historical genomics reveals the evolutionary mechanisms behind multiple outbreaks of the host-specific coffee wilt pathogen Fusarium xylarioides.</title>
        <authorList>
            <person name="Peck D."/>
            <person name="Nowell R.W."/>
            <person name="Flood J."/>
            <person name="Ryan M.J."/>
            <person name="Barraclough T.G."/>
        </authorList>
    </citation>
    <scope>NUCLEOTIDE SEQUENCE</scope>
    <source>
        <strain evidence="2">IMI 127659i</strain>
    </source>
</reference>
<gene>
    <name evidence="2" type="ORF">H9Q72_013498</name>
</gene>
<dbReference type="EMBL" id="JADFTT010000841">
    <property type="protein sequence ID" value="KAG5758364.1"/>
    <property type="molecule type" value="Genomic_DNA"/>
</dbReference>
<feature type="region of interest" description="Disordered" evidence="1">
    <location>
        <begin position="59"/>
        <end position="135"/>
    </location>
</feature>
<reference evidence="2" key="2">
    <citation type="submission" date="2020-10" db="EMBL/GenBank/DDBJ databases">
        <authorList>
            <person name="Peck L.D."/>
            <person name="Nowell R.W."/>
            <person name="Flood J."/>
            <person name="Ryan M.J."/>
            <person name="Barraclough T.G."/>
        </authorList>
    </citation>
    <scope>NUCLEOTIDE SEQUENCE</scope>
    <source>
        <strain evidence="2">IMI 127659i</strain>
    </source>
</reference>
<feature type="region of interest" description="Disordered" evidence="1">
    <location>
        <begin position="161"/>
        <end position="209"/>
    </location>
</feature>
<dbReference type="OrthoDB" id="5079532at2759"/>
<dbReference type="Proteomes" id="UP000750502">
    <property type="component" value="Unassembled WGS sequence"/>
</dbReference>
<feature type="compositionally biased region" description="Acidic residues" evidence="1">
    <location>
        <begin position="84"/>
        <end position="103"/>
    </location>
</feature>
<evidence type="ECO:0000313" key="3">
    <source>
        <dbReference type="Proteomes" id="UP000750502"/>
    </source>
</evidence>
<comment type="caution">
    <text evidence="2">The sequence shown here is derived from an EMBL/GenBank/DDBJ whole genome shotgun (WGS) entry which is preliminary data.</text>
</comment>
<dbReference type="AlphaFoldDB" id="A0A9P7HFH6"/>
<proteinExistence type="predicted"/>
<feature type="compositionally biased region" description="Polar residues" evidence="1">
    <location>
        <begin position="188"/>
        <end position="209"/>
    </location>
</feature>
<evidence type="ECO:0000313" key="2">
    <source>
        <dbReference type="EMBL" id="KAG5758364.1"/>
    </source>
</evidence>
<keyword evidence="3" id="KW-1185">Reference proteome</keyword>
<feature type="compositionally biased region" description="Polar residues" evidence="1">
    <location>
        <begin position="115"/>
        <end position="125"/>
    </location>
</feature>
<protein>
    <submittedName>
        <fullName evidence="2">Uncharacterized protein</fullName>
    </submittedName>
</protein>
<organism evidence="2 3">
    <name type="scientific">Fusarium xylarioides</name>
    <dbReference type="NCBI Taxonomy" id="221167"/>
    <lineage>
        <taxon>Eukaryota</taxon>
        <taxon>Fungi</taxon>
        <taxon>Dikarya</taxon>
        <taxon>Ascomycota</taxon>
        <taxon>Pezizomycotina</taxon>
        <taxon>Sordariomycetes</taxon>
        <taxon>Hypocreomycetidae</taxon>
        <taxon>Hypocreales</taxon>
        <taxon>Nectriaceae</taxon>
        <taxon>Fusarium</taxon>
        <taxon>Fusarium fujikuroi species complex</taxon>
    </lineage>
</organism>
<name>A0A9P7HFH6_9HYPO</name>